<gene>
    <name evidence="1" type="ORF">Hsar01_01871</name>
</gene>
<evidence type="ECO:0000313" key="1">
    <source>
        <dbReference type="EMBL" id="GAA5482648.1"/>
    </source>
</evidence>
<proteinExistence type="predicted"/>
<keyword evidence="2" id="KW-1185">Reference proteome</keyword>
<accession>A0ABP9UM36</accession>
<dbReference type="RefSeq" id="WP_353566783.1">
    <property type="nucleotide sequence ID" value="NZ_BAABRI010000009.1"/>
</dbReference>
<comment type="caution">
    <text evidence="1">The sequence shown here is derived from an EMBL/GenBank/DDBJ whole genome shotgun (WGS) entry which is preliminary data.</text>
</comment>
<dbReference type="SUPFAM" id="SSF53335">
    <property type="entry name" value="S-adenosyl-L-methionine-dependent methyltransferases"/>
    <property type="match status" value="1"/>
</dbReference>
<dbReference type="Gene3D" id="3.40.50.150">
    <property type="entry name" value="Vaccinia Virus protein VP39"/>
    <property type="match status" value="1"/>
</dbReference>
<name>A0ABP9UM36_9BACT</name>
<reference evidence="1 2" key="1">
    <citation type="submission" date="2024-02" db="EMBL/GenBank/DDBJ databases">
        <title>Haloferula sargassicola NBRC 104335.</title>
        <authorList>
            <person name="Ichikawa N."/>
            <person name="Katano-Makiyama Y."/>
            <person name="Hidaka K."/>
        </authorList>
    </citation>
    <scope>NUCLEOTIDE SEQUENCE [LARGE SCALE GENOMIC DNA]</scope>
    <source>
        <strain evidence="1 2">NBRC 104335</strain>
    </source>
</reference>
<evidence type="ECO:0008006" key="3">
    <source>
        <dbReference type="Google" id="ProtNLM"/>
    </source>
</evidence>
<protein>
    <recommendedName>
        <fullName evidence="3">Methyltransferase domain-containing protein</fullName>
    </recommendedName>
</protein>
<dbReference type="EMBL" id="BAABRI010000009">
    <property type="protein sequence ID" value="GAA5482648.1"/>
    <property type="molecule type" value="Genomic_DNA"/>
</dbReference>
<evidence type="ECO:0000313" key="2">
    <source>
        <dbReference type="Proteomes" id="UP001476282"/>
    </source>
</evidence>
<dbReference type="InterPro" id="IPR029063">
    <property type="entry name" value="SAM-dependent_MTases_sf"/>
</dbReference>
<organism evidence="1 2">
    <name type="scientific">Haloferula sargassicola</name>
    <dbReference type="NCBI Taxonomy" id="490096"/>
    <lineage>
        <taxon>Bacteria</taxon>
        <taxon>Pseudomonadati</taxon>
        <taxon>Verrucomicrobiota</taxon>
        <taxon>Verrucomicrobiia</taxon>
        <taxon>Verrucomicrobiales</taxon>
        <taxon>Verrucomicrobiaceae</taxon>
        <taxon>Haloferula</taxon>
    </lineage>
</organism>
<sequence>MALLELTLRPERTTEVPDEVAAYLDEADRREAAFFEQGLGKKFSRYVPSDPVAFLAALVYLRKEKLLRGSRFCEWGCGFGFAASLAAMEGFESYGIEFVPELAELAEQLAADFGLEVTILNTDYLPDGFDDCEGVGGKILVCPNPMSDPPEYDGLDPAEVDLFYVFPWPGEERLMMDLFEAVATEGAILLMYLGDGELAAYLKDEC</sequence>
<dbReference type="Proteomes" id="UP001476282">
    <property type="component" value="Unassembled WGS sequence"/>
</dbReference>